<dbReference type="KEGG" id="mlr:MELLADRAFT_56643"/>
<organism evidence="2">
    <name type="scientific">Melampsora larici-populina (strain 98AG31 / pathotype 3-4-7)</name>
    <name type="common">Poplar leaf rust fungus</name>
    <dbReference type="NCBI Taxonomy" id="747676"/>
    <lineage>
        <taxon>Eukaryota</taxon>
        <taxon>Fungi</taxon>
        <taxon>Dikarya</taxon>
        <taxon>Basidiomycota</taxon>
        <taxon>Pucciniomycotina</taxon>
        <taxon>Pucciniomycetes</taxon>
        <taxon>Pucciniales</taxon>
        <taxon>Melampsoraceae</taxon>
        <taxon>Melampsora</taxon>
    </lineage>
</organism>
<gene>
    <name evidence="1" type="ORF">MELLADRAFT_56643</name>
</gene>
<accession>F4RST7</accession>
<proteinExistence type="predicted"/>
<dbReference type="RefSeq" id="XP_007412341.1">
    <property type="nucleotide sequence ID" value="XM_007412279.1"/>
</dbReference>
<dbReference type="InParanoid" id="F4RST7"/>
<protein>
    <submittedName>
        <fullName evidence="1">Uncharacterized protein</fullName>
    </submittedName>
</protein>
<evidence type="ECO:0000313" key="1">
    <source>
        <dbReference type="EMBL" id="EGG04550.1"/>
    </source>
</evidence>
<dbReference type="Proteomes" id="UP000001072">
    <property type="component" value="Unassembled WGS sequence"/>
</dbReference>
<dbReference type="VEuPathDB" id="FungiDB:MELLADRAFT_56643"/>
<name>F4RST7_MELLP</name>
<dbReference type="EMBL" id="GL883118">
    <property type="protein sequence ID" value="EGG04550.1"/>
    <property type="molecule type" value="Genomic_DNA"/>
</dbReference>
<reference evidence="2" key="1">
    <citation type="journal article" date="2011" name="Proc. Natl. Acad. Sci. U.S.A.">
        <title>Obligate biotrophy features unraveled by the genomic analysis of rust fungi.</title>
        <authorList>
            <person name="Duplessis S."/>
            <person name="Cuomo C.A."/>
            <person name="Lin Y.-C."/>
            <person name="Aerts A."/>
            <person name="Tisserant E."/>
            <person name="Veneault-Fourrey C."/>
            <person name="Joly D.L."/>
            <person name="Hacquard S."/>
            <person name="Amselem J."/>
            <person name="Cantarel B.L."/>
            <person name="Chiu R."/>
            <person name="Coutinho P.M."/>
            <person name="Feau N."/>
            <person name="Field M."/>
            <person name="Frey P."/>
            <person name="Gelhaye E."/>
            <person name="Goldberg J."/>
            <person name="Grabherr M.G."/>
            <person name="Kodira C.D."/>
            <person name="Kohler A."/>
            <person name="Kuees U."/>
            <person name="Lindquist E.A."/>
            <person name="Lucas S.M."/>
            <person name="Mago R."/>
            <person name="Mauceli E."/>
            <person name="Morin E."/>
            <person name="Murat C."/>
            <person name="Pangilinan J.L."/>
            <person name="Park R."/>
            <person name="Pearson M."/>
            <person name="Quesneville H."/>
            <person name="Rouhier N."/>
            <person name="Sakthikumar S."/>
            <person name="Salamov A.A."/>
            <person name="Schmutz J."/>
            <person name="Selles B."/>
            <person name="Shapiro H."/>
            <person name="Tanguay P."/>
            <person name="Tuskan G.A."/>
            <person name="Henrissat B."/>
            <person name="Van de Peer Y."/>
            <person name="Rouze P."/>
            <person name="Ellis J.G."/>
            <person name="Dodds P.N."/>
            <person name="Schein J.E."/>
            <person name="Zhong S."/>
            <person name="Hamelin R.C."/>
            <person name="Grigoriev I.V."/>
            <person name="Szabo L.J."/>
            <person name="Martin F."/>
        </authorList>
    </citation>
    <scope>NUCLEOTIDE SEQUENCE [LARGE SCALE GENOMIC DNA]</scope>
    <source>
        <strain evidence="2">98AG31 / pathotype 3-4-7</strain>
    </source>
</reference>
<dbReference type="HOGENOM" id="CLU_2812932_0_0_1"/>
<dbReference type="GeneID" id="18929055"/>
<dbReference type="AlphaFoldDB" id="F4RST7"/>
<evidence type="ECO:0000313" key="2">
    <source>
        <dbReference type="Proteomes" id="UP000001072"/>
    </source>
</evidence>
<sequence length="67" mass="7509">MLADLGNAWNDDDYDRLLREPGDAGVHRRGAAVQDLDFIERGRAKRECVRDHAVAYNWQSGGLPIVS</sequence>
<keyword evidence="2" id="KW-1185">Reference proteome</keyword>